<dbReference type="RefSeq" id="WP_169413615.1">
    <property type="nucleotide sequence ID" value="NZ_JAAXKZ010000051.1"/>
</dbReference>
<name>A0A848DJK3_9PSEU</name>
<dbReference type="Proteomes" id="UP000586918">
    <property type="component" value="Unassembled WGS sequence"/>
</dbReference>
<dbReference type="InterPro" id="IPR000160">
    <property type="entry name" value="GGDEF_dom"/>
</dbReference>
<proteinExistence type="predicted"/>
<dbReference type="Pfam" id="PF00990">
    <property type="entry name" value="GGDEF"/>
    <property type="match status" value="1"/>
</dbReference>
<dbReference type="NCBIfam" id="TIGR00254">
    <property type="entry name" value="GGDEF"/>
    <property type="match status" value="1"/>
</dbReference>
<dbReference type="SMART" id="SM00267">
    <property type="entry name" value="GGDEF"/>
    <property type="match status" value="1"/>
</dbReference>
<dbReference type="GO" id="GO:1902201">
    <property type="term" value="P:negative regulation of bacterial-type flagellum-dependent cell motility"/>
    <property type="evidence" value="ECO:0007669"/>
    <property type="project" value="TreeGrafter"/>
</dbReference>
<dbReference type="Gene3D" id="3.30.70.270">
    <property type="match status" value="1"/>
</dbReference>
<reference evidence="2 3" key="1">
    <citation type="submission" date="2020-04" db="EMBL/GenBank/DDBJ databases">
        <authorList>
            <person name="Klaysubun C."/>
            <person name="Duangmal K."/>
            <person name="Lipun K."/>
        </authorList>
    </citation>
    <scope>NUCLEOTIDE SEQUENCE [LARGE SCALE GENOMIC DNA]</scope>
    <source>
        <strain evidence="2 3">DSM 45300</strain>
    </source>
</reference>
<dbReference type="PROSITE" id="PS50887">
    <property type="entry name" value="GGDEF"/>
    <property type="match status" value="1"/>
</dbReference>
<dbReference type="PANTHER" id="PTHR45138">
    <property type="entry name" value="REGULATORY COMPONENTS OF SENSORY TRANSDUCTION SYSTEM"/>
    <property type="match status" value="1"/>
</dbReference>
<dbReference type="AlphaFoldDB" id="A0A848DJK3"/>
<evidence type="ECO:0000313" key="3">
    <source>
        <dbReference type="Proteomes" id="UP000586918"/>
    </source>
</evidence>
<keyword evidence="3" id="KW-1185">Reference proteome</keyword>
<dbReference type="InterPro" id="IPR050469">
    <property type="entry name" value="Diguanylate_Cyclase"/>
</dbReference>
<dbReference type="GO" id="GO:0043709">
    <property type="term" value="P:cell adhesion involved in single-species biofilm formation"/>
    <property type="evidence" value="ECO:0007669"/>
    <property type="project" value="TreeGrafter"/>
</dbReference>
<dbReference type="PANTHER" id="PTHR45138:SF9">
    <property type="entry name" value="DIGUANYLATE CYCLASE DGCM-RELATED"/>
    <property type="match status" value="1"/>
</dbReference>
<dbReference type="SUPFAM" id="SSF55073">
    <property type="entry name" value="Nucleotide cyclase"/>
    <property type="match status" value="1"/>
</dbReference>
<dbReference type="GO" id="GO:0005886">
    <property type="term" value="C:plasma membrane"/>
    <property type="evidence" value="ECO:0007669"/>
    <property type="project" value="TreeGrafter"/>
</dbReference>
<accession>A0A848DJK3</accession>
<sequence>MTAVLGADPPAAVHAGPPGALAAQHTAAAEKLAEEGRWEQAYGHLRVAVRLLHGQCATVGGAHGPATPDELDRLRREHAEAREQSRRDSLTASYNRRYLDERLAALLDDLDDLDDPTVRTTGICVALVDIDHFKQVNDTYGHLFGDRVLQRLVSELDAGLPEGAFCARYGGEEFALVLPGRDLAEAVDICEAARHRIYRHPWLELHSALRVTVSIGVAHSAGRRAEVERLIGEADELLYTAKQAGRNAVAFRAERSGRVLLAGAAGRRRSIPQPARTTG</sequence>
<evidence type="ECO:0000313" key="2">
    <source>
        <dbReference type="EMBL" id="NMH92882.1"/>
    </source>
</evidence>
<dbReference type="InterPro" id="IPR029787">
    <property type="entry name" value="Nucleotide_cyclase"/>
</dbReference>
<evidence type="ECO:0000259" key="1">
    <source>
        <dbReference type="PROSITE" id="PS50887"/>
    </source>
</evidence>
<dbReference type="EMBL" id="JAAXKZ010000051">
    <property type="protein sequence ID" value="NMH92882.1"/>
    <property type="molecule type" value="Genomic_DNA"/>
</dbReference>
<dbReference type="CDD" id="cd01949">
    <property type="entry name" value="GGDEF"/>
    <property type="match status" value="1"/>
</dbReference>
<gene>
    <name evidence="2" type="ORF">HF519_15140</name>
</gene>
<comment type="caution">
    <text evidence="2">The sequence shown here is derived from an EMBL/GenBank/DDBJ whole genome shotgun (WGS) entry which is preliminary data.</text>
</comment>
<dbReference type="GO" id="GO:0052621">
    <property type="term" value="F:diguanylate cyclase activity"/>
    <property type="evidence" value="ECO:0007669"/>
    <property type="project" value="TreeGrafter"/>
</dbReference>
<feature type="domain" description="GGDEF" evidence="1">
    <location>
        <begin position="121"/>
        <end position="254"/>
    </location>
</feature>
<dbReference type="InterPro" id="IPR043128">
    <property type="entry name" value="Rev_trsase/Diguanyl_cyclase"/>
</dbReference>
<protein>
    <submittedName>
        <fullName evidence="2">GGDEF domain-containing protein</fullName>
    </submittedName>
</protein>
<organism evidence="2 3">
    <name type="scientific">Pseudonocardia bannensis</name>
    <dbReference type="NCBI Taxonomy" id="630973"/>
    <lineage>
        <taxon>Bacteria</taxon>
        <taxon>Bacillati</taxon>
        <taxon>Actinomycetota</taxon>
        <taxon>Actinomycetes</taxon>
        <taxon>Pseudonocardiales</taxon>
        <taxon>Pseudonocardiaceae</taxon>
        <taxon>Pseudonocardia</taxon>
    </lineage>
</organism>
<dbReference type="FunFam" id="3.30.70.270:FF:000001">
    <property type="entry name" value="Diguanylate cyclase domain protein"/>
    <property type="match status" value="1"/>
</dbReference>